<organism evidence="2 3">
    <name type="scientific">Exidia glandulosa HHB12029</name>
    <dbReference type="NCBI Taxonomy" id="1314781"/>
    <lineage>
        <taxon>Eukaryota</taxon>
        <taxon>Fungi</taxon>
        <taxon>Dikarya</taxon>
        <taxon>Basidiomycota</taxon>
        <taxon>Agaricomycotina</taxon>
        <taxon>Agaricomycetes</taxon>
        <taxon>Auriculariales</taxon>
        <taxon>Exidiaceae</taxon>
        <taxon>Exidia</taxon>
    </lineage>
</organism>
<dbReference type="STRING" id="1314781.A0A165GYS9"/>
<accession>A0A165GYS9</accession>
<gene>
    <name evidence="2" type="ORF">EXIGLDRAFT_750272</name>
</gene>
<evidence type="ECO:0000256" key="1">
    <source>
        <dbReference type="SAM" id="MobiDB-lite"/>
    </source>
</evidence>
<dbReference type="EMBL" id="KV426033">
    <property type="protein sequence ID" value="KZV91198.1"/>
    <property type="molecule type" value="Genomic_DNA"/>
</dbReference>
<reference evidence="2 3" key="1">
    <citation type="journal article" date="2016" name="Mol. Biol. Evol.">
        <title>Comparative Genomics of Early-Diverging Mushroom-Forming Fungi Provides Insights into the Origins of Lignocellulose Decay Capabilities.</title>
        <authorList>
            <person name="Nagy L.G."/>
            <person name="Riley R."/>
            <person name="Tritt A."/>
            <person name="Adam C."/>
            <person name="Daum C."/>
            <person name="Floudas D."/>
            <person name="Sun H."/>
            <person name="Yadav J.S."/>
            <person name="Pangilinan J."/>
            <person name="Larsson K.H."/>
            <person name="Matsuura K."/>
            <person name="Barry K."/>
            <person name="Labutti K."/>
            <person name="Kuo R."/>
            <person name="Ohm R.A."/>
            <person name="Bhattacharya S.S."/>
            <person name="Shirouzu T."/>
            <person name="Yoshinaga Y."/>
            <person name="Martin F.M."/>
            <person name="Grigoriev I.V."/>
            <person name="Hibbett D.S."/>
        </authorList>
    </citation>
    <scope>NUCLEOTIDE SEQUENCE [LARGE SCALE GENOMIC DNA]</scope>
    <source>
        <strain evidence="2 3">HHB12029</strain>
    </source>
</reference>
<dbReference type="InParanoid" id="A0A165GYS9"/>
<keyword evidence="3" id="KW-1185">Reference proteome</keyword>
<feature type="compositionally biased region" description="Polar residues" evidence="1">
    <location>
        <begin position="95"/>
        <end position="104"/>
    </location>
</feature>
<name>A0A165GYS9_EXIGL</name>
<sequence length="541" mass="60254">MVYSRVSVLPHDILLWQCDNDEGYTAFDLTPNCTLRYCFFFYDMKPLSPAEYMRCYYENYEGLDGVEANIRYLSKFASISQEVLFATWPGGFNSPNAPTGSPTTDPVPEPSSEFQSGDLPSLATLSLKAALSDLLDSDDTTADVLDPILAIVKRNADFVKDELLQRTRLNGNGLAVLKAFLASSSDVDLSPWLRVGLLTLDQLASLSDALVNATTLDVSHSPTLAVELLQSLIKKMPKLQHVLALDCPALEKPSAPLTLSSYLETKALKASIEFIMVDQGSHYYEDCVRYIDPASPPAGLTVLIYTRPFSHYPRPTDKEIQHGVELSTFTATGVAHGFALLLRLLFFDDPTVTTRLWFSGFEFPLRAAFQRLDNNGALGALPPLVGKPRLMPKWGSLAVASAESPRTRTSPAPRYPGWTLVLDTKGGVPIIPGWKEIRPSLLDVIREKKGDGMLYRPLYGFVRWDYDEDGTTLVPRQVCDLREWAAQLPRGRGRLDEESALEWDRVLAEQKATLISLDDAANSGKWPDELWEPLYNFTAFW</sequence>
<dbReference type="OrthoDB" id="3515175at2759"/>
<evidence type="ECO:0000313" key="3">
    <source>
        <dbReference type="Proteomes" id="UP000077266"/>
    </source>
</evidence>
<proteinExistence type="predicted"/>
<dbReference type="AlphaFoldDB" id="A0A165GYS9"/>
<evidence type="ECO:0000313" key="2">
    <source>
        <dbReference type="EMBL" id="KZV91198.1"/>
    </source>
</evidence>
<dbReference type="Proteomes" id="UP000077266">
    <property type="component" value="Unassembled WGS sequence"/>
</dbReference>
<protein>
    <submittedName>
        <fullName evidence="2">Uncharacterized protein</fullName>
    </submittedName>
</protein>
<feature type="region of interest" description="Disordered" evidence="1">
    <location>
        <begin position="95"/>
        <end position="116"/>
    </location>
</feature>